<gene>
    <name evidence="3" type="ORF">GTQ45_10520</name>
</gene>
<dbReference type="Gene3D" id="1.10.10.10">
    <property type="entry name" value="Winged helix-like DNA-binding domain superfamily/Winged helix DNA-binding domain"/>
    <property type="match status" value="1"/>
</dbReference>
<keyword evidence="4" id="KW-1185">Reference proteome</keyword>
<reference evidence="3 4" key="1">
    <citation type="journal article" date="2016" name="Int. J. Syst. Evol. Microbiol.">
        <title>Pyruvatibacter mobilis gen. nov., sp. nov., a marine bacterium from the culture broth of Picochlorum sp. 122.</title>
        <authorList>
            <person name="Wang G."/>
            <person name="Tang M."/>
            <person name="Wu H."/>
            <person name="Dai S."/>
            <person name="Li T."/>
            <person name="Chen C."/>
            <person name="He H."/>
            <person name="Fan J."/>
            <person name="Xiang W."/>
            <person name="Li X."/>
        </authorList>
    </citation>
    <scope>NUCLEOTIDE SEQUENCE [LARGE SCALE GENOMIC DNA]</scope>
    <source>
        <strain evidence="3 4">GYP-11</strain>
    </source>
</reference>
<dbReference type="OrthoDB" id="2971563at2"/>
<evidence type="ECO:0000313" key="4">
    <source>
        <dbReference type="Proteomes" id="UP000470384"/>
    </source>
</evidence>
<dbReference type="InterPro" id="IPR001279">
    <property type="entry name" value="Metallo-B-lactamas"/>
</dbReference>
<dbReference type="InterPro" id="IPR036866">
    <property type="entry name" value="RibonucZ/Hydroxyglut_hydro"/>
</dbReference>
<proteinExistence type="predicted"/>
<evidence type="ECO:0000256" key="1">
    <source>
        <dbReference type="SAM" id="MobiDB-lite"/>
    </source>
</evidence>
<protein>
    <submittedName>
        <fullName evidence="3">MBL fold metallo-hydrolase</fullName>
    </submittedName>
</protein>
<sequence length="373" mass="41772">MRKGAPMSDTLSPSEPRAQIPDNLSEISYPYGLKKAPELGQTIEMAPGIHWLRMPLPYMLDHINLYLIEDGDGWVIVDTGVNTSKVRDLWETVFEGVMGGRPVTKVIVTHLHPDHVGLAGWLTRRFGVELWMSRTDYLMCRNLVLDTGTEAPEEGIRFYREAGFNDAQIERYRKRFGGFGKDVSAIPQSFRRLVGGQEMKIGGRTWRAIVGSGHAPEHICMYCPEAGVLLSGDQVLPRISSNISVQPTEPQADPLTDWLESCARIRDELPADTLVGPAHNEPFYGVKVRLQALIDEHEEDLGKLETMLAEPKKPNEVFSALFRRPITDDLVHMATGESLAHLNCLITRGRARRFMGEDGVARYVQLNREDAAA</sequence>
<organism evidence="3 4">
    <name type="scientific">Pyruvatibacter mobilis</name>
    <dbReference type="NCBI Taxonomy" id="1712261"/>
    <lineage>
        <taxon>Bacteria</taxon>
        <taxon>Pseudomonadati</taxon>
        <taxon>Pseudomonadota</taxon>
        <taxon>Alphaproteobacteria</taxon>
        <taxon>Hyphomicrobiales</taxon>
        <taxon>Parvibaculaceae</taxon>
        <taxon>Pyruvatibacter</taxon>
    </lineage>
</organism>
<evidence type="ECO:0000313" key="3">
    <source>
        <dbReference type="EMBL" id="NBG96166.1"/>
    </source>
</evidence>
<accession>A0A845QD85</accession>
<evidence type="ECO:0000259" key="2">
    <source>
        <dbReference type="SMART" id="SM00849"/>
    </source>
</evidence>
<dbReference type="Pfam" id="PF00753">
    <property type="entry name" value="Lactamase_B"/>
    <property type="match status" value="1"/>
</dbReference>
<keyword evidence="3" id="KW-0378">Hydrolase</keyword>
<dbReference type="EMBL" id="WXYQ01000007">
    <property type="protein sequence ID" value="NBG96166.1"/>
    <property type="molecule type" value="Genomic_DNA"/>
</dbReference>
<dbReference type="GO" id="GO:0016787">
    <property type="term" value="F:hydrolase activity"/>
    <property type="evidence" value="ECO:0007669"/>
    <property type="project" value="UniProtKB-KW"/>
</dbReference>
<dbReference type="PANTHER" id="PTHR23131:SF4">
    <property type="entry name" value="METALLO-BETA-LACTAMASE SUPERFAMILY POTEIN"/>
    <property type="match status" value="1"/>
</dbReference>
<dbReference type="AlphaFoldDB" id="A0A845QD85"/>
<comment type="caution">
    <text evidence="3">The sequence shown here is derived from an EMBL/GenBank/DDBJ whole genome shotgun (WGS) entry which is preliminary data.</text>
</comment>
<dbReference type="InterPro" id="IPR050662">
    <property type="entry name" value="Sec-metab_biosynth-thioest"/>
</dbReference>
<dbReference type="SUPFAM" id="SSF56281">
    <property type="entry name" value="Metallo-hydrolase/oxidoreductase"/>
    <property type="match status" value="1"/>
</dbReference>
<feature type="domain" description="Metallo-beta-lactamase" evidence="2">
    <location>
        <begin position="62"/>
        <end position="279"/>
    </location>
</feature>
<dbReference type="PANTHER" id="PTHR23131">
    <property type="entry name" value="ENDORIBONUCLEASE LACTB2"/>
    <property type="match status" value="1"/>
</dbReference>
<dbReference type="SMART" id="SM00849">
    <property type="entry name" value="Lactamase_B"/>
    <property type="match status" value="1"/>
</dbReference>
<name>A0A845QD85_9HYPH</name>
<dbReference type="InterPro" id="IPR048933">
    <property type="entry name" value="B_lactamase-like_C"/>
</dbReference>
<feature type="region of interest" description="Disordered" evidence="1">
    <location>
        <begin position="1"/>
        <end position="22"/>
    </location>
</feature>
<dbReference type="Proteomes" id="UP000470384">
    <property type="component" value="Unassembled WGS sequence"/>
</dbReference>
<dbReference type="Gene3D" id="3.60.15.10">
    <property type="entry name" value="Ribonuclease Z/Hydroxyacylglutathione hydrolase-like"/>
    <property type="match status" value="1"/>
</dbReference>
<dbReference type="Pfam" id="PF21221">
    <property type="entry name" value="B_lactamase-like_C"/>
    <property type="match status" value="1"/>
</dbReference>
<dbReference type="InterPro" id="IPR036388">
    <property type="entry name" value="WH-like_DNA-bd_sf"/>
</dbReference>